<accession>A0A3N4K916</accession>
<dbReference type="OrthoDB" id="5356630at2759"/>
<feature type="domain" description="Ubiquitin 3 binding protein But2 C-terminal" evidence="2">
    <location>
        <begin position="40"/>
        <end position="168"/>
    </location>
</feature>
<dbReference type="InterPro" id="IPR018620">
    <property type="entry name" value="Ubiquitin3-bd_protein_But2_C"/>
</dbReference>
<name>A0A3N4K916_9PEZI</name>
<feature type="signal peptide" evidence="1">
    <location>
        <begin position="1"/>
        <end position="27"/>
    </location>
</feature>
<keyword evidence="4" id="KW-1185">Reference proteome</keyword>
<gene>
    <name evidence="3" type="ORF">P167DRAFT_540439</name>
</gene>
<proteinExistence type="predicted"/>
<organism evidence="3 4">
    <name type="scientific">Morchella conica CCBAS932</name>
    <dbReference type="NCBI Taxonomy" id="1392247"/>
    <lineage>
        <taxon>Eukaryota</taxon>
        <taxon>Fungi</taxon>
        <taxon>Dikarya</taxon>
        <taxon>Ascomycota</taxon>
        <taxon>Pezizomycotina</taxon>
        <taxon>Pezizomycetes</taxon>
        <taxon>Pezizales</taxon>
        <taxon>Morchellaceae</taxon>
        <taxon>Morchella</taxon>
    </lineage>
</organism>
<dbReference type="Pfam" id="PF09792">
    <property type="entry name" value="But2"/>
    <property type="match status" value="1"/>
</dbReference>
<dbReference type="EMBL" id="ML119199">
    <property type="protein sequence ID" value="RPB07017.1"/>
    <property type="molecule type" value="Genomic_DNA"/>
</dbReference>
<evidence type="ECO:0000313" key="4">
    <source>
        <dbReference type="Proteomes" id="UP000277580"/>
    </source>
</evidence>
<dbReference type="Proteomes" id="UP000277580">
    <property type="component" value="Unassembled WGS sequence"/>
</dbReference>
<protein>
    <recommendedName>
        <fullName evidence="2">Ubiquitin 3 binding protein But2 C-terminal domain-containing protein</fullName>
    </recommendedName>
</protein>
<dbReference type="InParanoid" id="A0A3N4K916"/>
<dbReference type="AlphaFoldDB" id="A0A3N4K916"/>
<evidence type="ECO:0000259" key="2">
    <source>
        <dbReference type="Pfam" id="PF09792"/>
    </source>
</evidence>
<keyword evidence="1" id="KW-0732">Signal</keyword>
<sequence length="184" mass="19900">MKTAIFTSVLCLFSSLVSSVAIPSAEAAAIETRSIATISPSLSVPIYQDSPDYAGGAQSYAFVSRYNGAHDINTLISYYFPDGYAGKKCSFSFSAVQGLDGSKKVQLFTVGGRDITPNDTFNYRPHRDAWLGIFNAGTGVFDGAIPTFACPTSATTLNYEVVPQNDNDYVWWYIWAGGLVINVE</sequence>
<evidence type="ECO:0000313" key="3">
    <source>
        <dbReference type="EMBL" id="RPB07017.1"/>
    </source>
</evidence>
<reference evidence="3 4" key="1">
    <citation type="journal article" date="2018" name="Nat. Ecol. Evol.">
        <title>Pezizomycetes genomes reveal the molecular basis of ectomycorrhizal truffle lifestyle.</title>
        <authorList>
            <person name="Murat C."/>
            <person name="Payen T."/>
            <person name="Noel B."/>
            <person name="Kuo A."/>
            <person name="Morin E."/>
            <person name="Chen J."/>
            <person name="Kohler A."/>
            <person name="Krizsan K."/>
            <person name="Balestrini R."/>
            <person name="Da Silva C."/>
            <person name="Montanini B."/>
            <person name="Hainaut M."/>
            <person name="Levati E."/>
            <person name="Barry K.W."/>
            <person name="Belfiori B."/>
            <person name="Cichocki N."/>
            <person name="Clum A."/>
            <person name="Dockter R.B."/>
            <person name="Fauchery L."/>
            <person name="Guy J."/>
            <person name="Iotti M."/>
            <person name="Le Tacon F."/>
            <person name="Lindquist E.A."/>
            <person name="Lipzen A."/>
            <person name="Malagnac F."/>
            <person name="Mello A."/>
            <person name="Molinier V."/>
            <person name="Miyauchi S."/>
            <person name="Poulain J."/>
            <person name="Riccioni C."/>
            <person name="Rubini A."/>
            <person name="Sitrit Y."/>
            <person name="Splivallo R."/>
            <person name="Traeger S."/>
            <person name="Wang M."/>
            <person name="Zifcakova L."/>
            <person name="Wipf D."/>
            <person name="Zambonelli A."/>
            <person name="Paolocci F."/>
            <person name="Nowrousian M."/>
            <person name="Ottonello S."/>
            <person name="Baldrian P."/>
            <person name="Spatafora J.W."/>
            <person name="Henrissat B."/>
            <person name="Nagy L.G."/>
            <person name="Aury J.M."/>
            <person name="Wincker P."/>
            <person name="Grigoriev I.V."/>
            <person name="Bonfante P."/>
            <person name="Martin F.M."/>
        </authorList>
    </citation>
    <scope>NUCLEOTIDE SEQUENCE [LARGE SCALE GENOMIC DNA]</scope>
    <source>
        <strain evidence="3 4">CCBAS932</strain>
    </source>
</reference>
<feature type="chain" id="PRO_5018111929" description="Ubiquitin 3 binding protein But2 C-terminal domain-containing protein" evidence="1">
    <location>
        <begin position="28"/>
        <end position="184"/>
    </location>
</feature>
<evidence type="ECO:0000256" key="1">
    <source>
        <dbReference type="SAM" id="SignalP"/>
    </source>
</evidence>